<accession>A0A319CIA0</accession>
<dbReference type="PROSITE" id="PS50048">
    <property type="entry name" value="ZN2_CY6_FUNGAL_2"/>
    <property type="match status" value="1"/>
</dbReference>
<evidence type="ECO:0000256" key="7">
    <source>
        <dbReference type="PROSITE-ProRule" id="PRU00042"/>
    </source>
</evidence>
<evidence type="ECO:0000256" key="5">
    <source>
        <dbReference type="ARBA" id="ARBA00023163"/>
    </source>
</evidence>
<reference evidence="10 11" key="1">
    <citation type="submission" date="2016-12" db="EMBL/GenBank/DDBJ databases">
        <title>The genomes of Aspergillus section Nigri reveals drivers in fungal speciation.</title>
        <authorList>
            <consortium name="DOE Joint Genome Institute"/>
            <person name="Vesth T.C."/>
            <person name="Nybo J."/>
            <person name="Theobald S."/>
            <person name="Brandl J."/>
            <person name="Frisvad J.C."/>
            <person name="Nielsen K.F."/>
            <person name="Lyhne E.K."/>
            <person name="Kogle M.E."/>
            <person name="Kuo A."/>
            <person name="Riley R."/>
            <person name="Clum A."/>
            <person name="Nolan M."/>
            <person name="Lipzen A."/>
            <person name="Salamov A."/>
            <person name="Henrissat B."/>
            <person name="Wiebenga A."/>
            <person name="De Vries R.P."/>
            <person name="Grigoriev I.V."/>
            <person name="Mortensen U.H."/>
            <person name="Andersen M.R."/>
            <person name="Baker S.E."/>
        </authorList>
    </citation>
    <scope>NUCLEOTIDE SEQUENCE [LARGE SCALE GENOMIC DNA]</scope>
    <source>
        <strain evidence="10 11">CBS 121591</strain>
    </source>
</reference>
<evidence type="ECO:0000313" key="10">
    <source>
        <dbReference type="EMBL" id="PYH78413.1"/>
    </source>
</evidence>
<evidence type="ECO:0000256" key="3">
    <source>
        <dbReference type="ARBA" id="ARBA00023015"/>
    </source>
</evidence>
<dbReference type="GO" id="GO:0009893">
    <property type="term" value="P:positive regulation of metabolic process"/>
    <property type="evidence" value="ECO:0007669"/>
    <property type="project" value="UniProtKB-ARBA"/>
</dbReference>
<proteinExistence type="predicted"/>
<dbReference type="AlphaFoldDB" id="A0A319CIA0"/>
<dbReference type="Gene3D" id="4.10.240.10">
    <property type="entry name" value="Zn(2)-C6 fungal-type DNA-binding domain"/>
    <property type="match status" value="1"/>
</dbReference>
<dbReference type="GO" id="GO:0003677">
    <property type="term" value="F:DNA binding"/>
    <property type="evidence" value="ECO:0007669"/>
    <property type="project" value="UniProtKB-KW"/>
</dbReference>
<evidence type="ECO:0000256" key="6">
    <source>
        <dbReference type="ARBA" id="ARBA00023242"/>
    </source>
</evidence>
<dbReference type="Pfam" id="PF00172">
    <property type="entry name" value="Zn_clus"/>
    <property type="match status" value="1"/>
</dbReference>
<dbReference type="STRING" id="1448315.A0A319CIA0"/>
<gene>
    <name evidence="10" type="ORF">BO82DRAFT_291278</name>
</gene>
<dbReference type="InterPro" id="IPR013087">
    <property type="entry name" value="Znf_C2H2_type"/>
</dbReference>
<dbReference type="PANTHER" id="PTHR47660">
    <property type="entry name" value="TRANSCRIPTION FACTOR WITH C2H2 AND ZN(2)-CYS(6) DNA BINDING DOMAIN (EUROFUNG)-RELATED-RELATED"/>
    <property type="match status" value="1"/>
</dbReference>
<keyword evidence="1" id="KW-0479">Metal-binding</keyword>
<evidence type="ECO:0000259" key="9">
    <source>
        <dbReference type="PROSITE" id="PS50157"/>
    </source>
</evidence>
<keyword evidence="5" id="KW-0804">Transcription</keyword>
<dbReference type="SMART" id="SM00066">
    <property type="entry name" value="GAL4"/>
    <property type="match status" value="1"/>
</dbReference>
<dbReference type="PROSITE" id="PS00028">
    <property type="entry name" value="ZINC_FINGER_C2H2_1"/>
    <property type="match status" value="1"/>
</dbReference>
<dbReference type="OrthoDB" id="6365676at2759"/>
<dbReference type="PROSITE" id="PS00463">
    <property type="entry name" value="ZN2_CY6_FUNGAL_1"/>
    <property type="match status" value="1"/>
</dbReference>
<dbReference type="PROSITE" id="PS50157">
    <property type="entry name" value="ZINC_FINGER_C2H2_2"/>
    <property type="match status" value="1"/>
</dbReference>
<keyword evidence="2" id="KW-0862">Zinc</keyword>
<dbReference type="GeneID" id="37134462"/>
<evidence type="ECO:0000256" key="1">
    <source>
        <dbReference type="ARBA" id="ARBA00022723"/>
    </source>
</evidence>
<keyword evidence="6" id="KW-0539">Nucleus</keyword>
<evidence type="ECO:0000313" key="11">
    <source>
        <dbReference type="Proteomes" id="UP000248340"/>
    </source>
</evidence>
<dbReference type="RefSeq" id="XP_025488613.1">
    <property type="nucleotide sequence ID" value="XM_025631721.1"/>
</dbReference>
<keyword evidence="4" id="KW-0238">DNA-binding</keyword>
<sequence>MTTRSISAETQDPPTTSTWSCASCDATFHRIDHYKRHITSHSAEKPYQCAFCASRYKRGDVLRRHWKSCPARHQAGHAIPEPRTGGKERHACDACAQLKKSCDGSKPCSECGIKGRECTYRRVDEGNEGTVVQSERLPETQLGSESGEDPAALPWSLGPGSFYSLHAAKESTYRYLKGT</sequence>
<feature type="domain" description="Zn(2)-C6 fungal-type" evidence="8">
    <location>
        <begin position="91"/>
        <end position="120"/>
    </location>
</feature>
<dbReference type="Proteomes" id="UP000248340">
    <property type="component" value="Unassembled WGS sequence"/>
</dbReference>
<dbReference type="EMBL" id="KZ821729">
    <property type="protein sequence ID" value="PYH78413.1"/>
    <property type="molecule type" value="Genomic_DNA"/>
</dbReference>
<evidence type="ECO:0000256" key="4">
    <source>
        <dbReference type="ARBA" id="ARBA00023125"/>
    </source>
</evidence>
<dbReference type="SMART" id="SM00355">
    <property type="entry name" value="ZnF_C2H2"/>
    <property type="match status" value="2"/>
</dbReference>
<dbReference type="VEuPathDB" id="FungiDB:BO82DRAFT_291278"/>
<keyword evidence="7" id="KW-0863">Zinc-finger</keyword>
<keyword evidence="3" id="KW-0805">Transcription regulation</keyword>
<dbReference type="SUPFAM" id="SSF57701">
    <property type="entry name" value="Zn2/Cys6 DNA-binding domain"/>
    <property type="match status" value="1"/>
</dbReference>
<dbReference type="GO" id="GO:0008270">
    <property type="term" value="F:zinc ion binding"/>
    <property type="evidence" value="ECO:0007669"/>
    <property type="project" value="UniProtKB-KW"/>
</dbReference>
<evidence type="ECO:0008006" key="12">
    <source>
        <dbReference type="Google" id="ProtNLM"/>
    </source>
</evidence>
<dbReference type="InterPro" id="IPR036236">
    <property type="entry name" value="Znf_C2H2_sf"/>
</dbReference>
<protein>
    <recommendedName>
        <fullName evidence="12">Zn(2)-C6 fungal-type domain-containing protein</fullName>
    </recommendedName>
</protein>
<feature type="domain" description="C2H2-type" evidence="9">
    <location>
        <begin position="19"/>
        <end position="46"/>
    </location>
</feature>
<keyword evidence="11" id="KW-1185">Reference proteome</keyword>
<dbReference type="GO" id="GO:0000981">
    <property type="term" value="F:DNA-binding transcription factor activity, RNA polymerase II-specific"/>
    <property type="evidence" value="ECO:0007669"/>
    <property type="project" value="InterPro"/>
</dbReference>
<dbReference type="SUPFAM" id="SSF57667">
    <property type="entry name" value="beta-beta-alpha zinc fingers"/>
    <property type="match status" value="1"/>
</dbReference>
<evidence type="ECO:0000256" key="2">
    <source>
        <dbReference type="ARBA" id="ARBA00022833"/>
    </source>
</evidence>
<dbReference type="CDD" id="cd00067">
    <property type="entry name" value="GAL4"/>
    <property type="match status" value="1"/>
</dbReference>
<dbReference type="InterPro" id="IPR036864">
    <property type="entry name" value="Zn2-C6_fun-type_DNA-bd_sf"/>
</dbReference>
<organism evidence="10 11">
    <name type="scientific">Aspergillus uvarum CBS 121591</name>
    <dbReference type="NCBI Taxonomy" id="1448315"/>
    <lineage>
        <taxon>Eukaryota</taxon>
        <taxon>Fungi</taxon>
        <taxon>Dikarya</taxon>
        <taxon>Ascomycota</taxon>
        <taxon>Pezizomycotina</taxon>
        <taxon>Eurotiomycetes</taxon>
        <taxon>Eurotiomycetidae</taxon>
        <taxon>Eurotiales</taxon>
        <taxon>Aspergillaceae</taxon>
        <taxon>Aspergillus</taxon>
        <taxon>Aspergillus subgen. Circumdati</taxon>
    </lineage>
</organism>
<name>A0A319CIA0_9EURO</name>
<evidence type="ECO:0000259" key="8">
    <source>
        <dbReference type="PROSITE" id="PS50048"/>
    </source>
</evidence>
<dbReference type="InterPro" id="IPR001138">
    <property type="entry name" value="Zn2Cys6_DnaBD"/>
</dbReference>
<dbReference type="Gene3D" id="3.30.160.60">
    <property type="entry name" value="Classic Zinc Finger"/>
    <property type="match status" value="1"/>
</dbReference>